<dbReference type="InterPro" id="IPR041367">
    <property type="entry name" value="Znf-CCCH_4"/>
</dbReference>
<comment type="caution">
    <text evidence="8">The sequence shown here is derived from an EMBL/GenBank/DDBJ whole genome shotgun (WGS) entry which is preliminary data.</text>
</comment>
<evidence type="ECO:0000256" key="4">
    <source>
        <dbReference type="PROSITE-ProRule" id="PRU00723"/>
    </source>
</evidence>
<evidence type="ECO:0000256" key="3">
    <source>
        <dbReference type="ARBA" id="ARBA00022833"/>
    </source>
</evidence>
<organism evidence="8 9">
    <name type="scientific">Karstenula rhodostoma CBS 690.94</name>
    <dbReference type="NCBI Taxonomy" id="1392251"/>
    <lineage>
        <taxon>Eukaryota</taxon>
        <taxon>Fungi</taxon>
        <taxon>Dikarya</taxon>
        <taxon>Ascomycota</taxon>
        <taxon>Pezizomycotina</taxon>
        <taxon>Dothideomycetes</taxon>
        <taxon>Pleosporomycetidae</taxon>
        <taxon>Pleosporales</taxon>
        <taxon>Massarineae</taxon>
        <taxon>Didymosphaeriaceae</taxon>
        <taxon>Karstenula</taxon>
    </lineage>
</organism>
<dbReference type="PANTHER" id="PTHR37543:SF1">
    <property type="entry name" value="CCCH ZINC FINGER DNA BINDING PROTEIN (AFU_ORTHOLOGUE AFUA_5G12760)"/>
    <property type="match status" value="1"/>
</dbReference>
<reference evidence="8" key="1">
    <citation type="journal article" date="2020" name="Stud. Mycol.">
        <title>101 Dothideomycetes genomes: a test case for predicting lifestyles and emergence of pathogens.</title>
        <authorList>
            <person name="Haridas S."/>
            <person name="Albert R."/>
            <person name="Binder M."/>
            <person name="Bloem J."/>
            <person name="Labutti K."/>
            <person name="Salamov A."/>
            <person name="Andreopoulos B."/>
            <person name="Baker S."/>
            <person name="Barry K."/>
            <person name="Bills G."/>
            <person name="Bluhm B."/>
            <person name="Cannon C."/>
            <person name="Castanera R."/>
            <person name="Culley D."/>
            <person name="Daum C."/>
            <person name="Ezra D."/>
            <person name="Gonzalez J."/>
            <person name="Henrissat B."/>
            <person name="Kuo A."/>
            <person name="Liang C."/>
            <person name="Lipzen A."/>
            <person name="Lutzoni F."/>
            <person name="Magnuson J."/>
            <person name="Mondo S."/>
            <person name="Nolan M."/>
            <person name="Ohm R."/>
            <person name="Pangilinan J."/>
            <person name="Park H.-J."/>
            <person name="Ramirez L."/>
            <person name="Alfaro M."/>
            <person name="Sun H."/>
            <person name="Tritt A."/>
            <person name="Yoshinaga Y."/>
            <person name="Zwiers L.-H."/>
            <person name="Turgeon B."/>
            <person name="Goodwin S."/>
            <person name="Spatafora J."/>
            <person name="Crous P."/>
            <person name="Grigoriev I."/>
        </authorList>
    </citation>
    <scope>NUCLEOTIDE SEQUENCE</scope>
    <source>
        <strain evidence="8">CBS 690.94</strain>
    </source>
</reference>
<dbReference type="Pfam" id="PF18044">
    <property type="entry name" value="zf-CCCH_4"/>
    <property type="match status" value="1"/>
</dbReference>
<feature type="region of interest" description="Disordered" evidence="6">
    <location>
        <begin position="347"/>
        <end position="372"/>
    </location>
</feature>
<evidence type="ECO:0000259" key="7">
    <source>
        <dbReference type="PROSITE" id="PS50103"/>
    </source>
</evidence>
<dbReference type="Pfam" id="PF25542">
    <property type="entry name" value="zf-CCCH_12"/>
    <property type="match status" value="1"/>
</dbReference>
<dbReference type="PROSITE" id="PS50103">
    <property type="entry name" value="ZF_C3H1"/>
    <property type="match status" value="2"/>
</dbReference>
<keyword evidence="1 4" id="KW-0479">Metal-binding</keyword>
<dbReference type="Gene3D" id="4.10.1000.10">
    <property type="entry name" value="Zinc finger, CCCH-type"/>
    <property type="match status" value="1"/>
</dbReference>
<dbReference type="OrthoDB" id="2270193at2759"/>
<evidence type="ECO:0000256" key="2">
    <source>
        <dbReference type="ARBA" id="ARBA00022771"/>
    </source>
</evidence>
<feature type="domain" description="C3H1-type" evidence="7">
    <location>
        <begin position="411"/>
        <end position="439"/>
    </location>
</feature>
<dbReference type="PANTHER" id="PTHR37543">
    <property type="entry name" value="CCCH ZINC FINGER DNA BINDING PROTEIN (AFU_ORTHOLOGUE AFUA_5G12760)"/>
    <property type="match status" value="1"/>
</dbReference>
<evidence type="ECO:0000313" key="9">
    <source>
        <dbReference type="Proteomes" id="UP000799764"/>
    </source>
</evidence>
<feature type="region of interest" description="Disordered" evidence="6">
    <location>
        <begin position="257"/>
        <end position="284"/>
    </location>
</feature>
<feature type="zinc finger region" description="C3H1-type" evidence="4">
    <location>
        <begin position="411"/>
        <end position="439"/>
    </location>
</feature>
<proteinExistence type="predicted"/>
<dbReference type="Pfam" id="PF25543">
    <property type="entry name" value="zf-CCCH_tandem"/>
    <property type="match status" value="1"/>
</dbReference>
<dbReference type="InterPro" id="IPR057683">
    <property type="entry name" value="DUF7923"/>
</dbReference>
<evidence type="ECO:0000256" key="6">
    <source>
        <dbReference type="SAM" id="MobiDB-lite"/>
    </source>
</evidence>
<feature type="zinc finger region" description="C3H1-type" evidence="4">
    <location>
        <begin position="320"/>
        <end position="347"/>
    </location>
</feature>
<evidence type="ECO:0000256" key="5">
    <source>
        <dbReference type="SAM" id="Coils"/>
    </source>
</evidence>
<dbReference type="Proteomes" id="UP000799764">
    <property type="component" value="Unassembled WGS sequence"/>
</dbReference>
<keyword evidence="5" id="KW-0175">Coiled coil</keyword>
<feature type="compositionally biased region" description="Basic and acidic residues" evidence="6">
    <location>
        <begin position="270"/>
        <end position="284"/>
    </location>
</feature>
<keyword evidence="2 4" id="KW-0863">Zinc-finger</keyword>
<dbReference type="Pfam" id="PF25540">
    <property type="entry name" value="DUF7923"/>
    <property type="match status" value="1"/>
</dbReference>
<evidence type="ECO:0000256" key="1">
    <source>
        <dbReference type="ARBA" id="ARBA00022723"/>
    </source>
</evidence>
<dbReference type="EMBL" id="MU001494">
    <property type="protein sequence ID" value="KAF2449409.1"/>
    <property type="molecule type" value="Genomic_DNA"/>
</dbReference>
<dbReference type="InterPro" id="IPR057654">
    <property type="entry name" value="Znf-CCCH_tandem"/>
</dbReference>
<protein>
    <recommendedName>
        <fullName evidence="7">C3H1-type domain-containing protein</fullName>
    </recommendedName>
</protein>
<feature type="domain" description="C3H1-type" evidence="7">
    <location>
        <begin position="320"/>
        <end position="347"/>
    </location>
</feature>
<dbReference type="InterPro" id="IPR000571">
    <property type="entry name" value="Znf_CCCH"/>
</dbReference>
<keyword evidence="3 4" id="KW-0862">Zinc</keyword>
<dbReference type="SMART" id="SM00356">
    <property type="entry name" value="ZnF_C3H1"/>
    <property type="match status" value="2"/>
</dbReference>
<feature type="compositionally biased region" description="Polar residues" evidence="6">
    <location>
        <begin position="353"/>
        <end position="372"/>
    </location>
</feature>
<sequence>MLGDAKLNSLDTRLEQFKLSNANSQQELQTLLKEYSQLLEDYKALRNHKVAEQPHANGVSSASTPVNEKPRSPYALVLIDGNRYVFNDELVKDKEEGGMRAARMLTDVVEKLLREHPQARDSRIVVRIYADVTNLSKQLAKAKLIGLEKRSIMPFAAGFTRAMAHFDFVDALDEEGTRFKIRETFKIAAEDTACSHILFAACHDTSYLPQLVPYNGLHKKITLVQGAGFGTDFYQLGLTIAQFPTIFRWSELQAPPTTKGTSLSTKAPAHARDVPRPSALDRDDWRHTSVNADGISYDSNGVIVGVPDFTTDNSIPKHGNKKTKPCKYFQKGFCRWGNKCNFIHTPDHVVPNPQKSSSPTTTSGADRKNISSYLPTTIPPGFVALNKDYMRLDTYIRPPTSEEWLIYNARFHKQKPCNAHHLSGTCNNFNCPFDHHPLEVETQHCLEYVLKSSPCPRRSACRDRDCFHGHVCQKDGCVGHAKGCKLKADAHNADPKLAIMVPDTTGDGVHEDIVGVFADGGAYEAAW</sequence>
<dbReference type="GO" id="GO:0008270">
    <property type="term" value="F:zinc ion binding"/>
    <property type="evidence" value="ECO:0007669"/>
    <property type="project" value="UniProtKB-KW"/>
</dbReference>
<name>A0A9P4PQF0_9PLEO</name>
<feature type="coiled-coil region" evidence="5">
    <location>
        <begin position="7"/>
        <end position="48"/>
    </location>
</feature>
<dbReference type="SUPFAM" id="SSF90229">
    <property type="entry name" value="CCCH zinc finger"/>
    <property type="match status" value="1"/>
</dbReference>
<dbReference type="AlphaFoldDB" id="A0A9P4PQF0"/>
<accession>A0A9P4PQF0</accession>
<dbReference type="InterPro" id="IPR036855">
    <property type="entry name" value="Znf_CCCH_sf"/>
</dbReference>
<keyword evidence="9" id="KW-1185">Reference proteome</keyword>
<evidence type="ECO:0000313" key="8">
    <source>
        <dbReference type="EMBL" id="KAF2449409.1"/>
    </source>
</evidence>
<gene>
    <name evidence="8" type="ORF">P171DRAFT_427602</name>
</gene>